<evidence type="ECO:0000256" key="2">
    <source>
        <dbReference type="ARBA" id="ARBA00023125"/>
    </source>
</evidence>
<dbReference type="PANTHER" id="PTHR46796:SF7">
    <property type="entry name" value="ARAC FAMILY TRANSCRIPTIONAL REGULATOR"/>
    <property type="match status" value="1"/>
</dbReference>
<dbReference type="Pfam" id="PF12852">
    <property type="entry name" value="Cupin_6"/>
    <property type="match status" value="1"/>
</dbReference>
<comment type="caution">
    <text evidence="5">The sequence shown here is derived from an EMBL/GenBank/DDBJ whole genome shotgun (WGS) entry which is preliminary data.</text>
</comment>
<dbReference type="InterPro" id="IPR020449">
    <property type="entry name" value="Tscrpt_reg_AraC-type_HTH"/>
</dbReference>
<dbReference type="InterPro" id="IPR018060">
    <property type="entry name" value="HTH_AraC"/>
</dbReference>
<evidence type="ECO:0000313" key="6">
    <source>
        <dbReference type="Proteomes" id="UP001364224"/>
    </source>
</evidence>
<dbReference type="InterPro" id="IPR011051">
    <property type="entry name" value="RmlC_Cupin_sf"/>
</dbReference>
<dbReference type="Proteomes" id="UP001364224">
    <property type="component" value="Unassembled WGS sequence"/>
</dbReference>
<evidence type="ECO:0000256" key="1">
    <source>
        <dbReference type="ARBA" id="ARBA00023015"/>
    </source>
</evidence>
<keyword evidence="6" id="KW-1185">Reference proteome</keyword>
<dbReference type="SUPFAM" id="SSF51182">
    <property type="entry name" value="RmlC-like cupins"/>
    <property type="match status" value="1"/>
</dbReference>
<dbReference type="PANTHER" id="PTHR46796">
    <property type="entry name" value="HTH-TYPE TRANSCRIPTIONAL ACTIVATOR RHAS-RELATED"/>
    <property type="match status" value="1"/>
</dbReference>
<dbReference type="InterPro" id="IPR050204">
    <property type="entry name" value="AraC_XylS_family_regulators"/>
</dbReference>
<sequence length="340" mass="36987">MDALSEALTSVHMTGAIFYHAECTAPWGFRVPHLQDVAHVLAPGTERLVSYHLVTDGKAIVRFAGEDDIAVAAGDILIIPHGDAHTVSNGSPSTYLDSGASIGEFLVGHLTTMRLGGGGEVTRFVCGYFGCERHAERLFLAGLPLMIKINLRGDPAGEWLESSVRHLVSQAGSERPGQSILLSKMAEALFIETIRRYMEALPAEQTGWLAGARDPVVGGALALLHRRPCRHWTVEQLAAETGVSRSVLAERFSRFLGEPPLTYLARWRLQLAARMLQTTREAVIQVASEVGYDSEAAFNRAFKREFGVPPGEFRGQFRRSCARSDLVGGNGPTRIPARTA</sequence>
<name>A0ABU8BE28_9BRAD</name>
<dbReference type="PROSITE" id="PS00041">
    <property type="entry name" value="HTH_ARAC_FAMILY_1"/>
    <property type="match status" value="1"/>
</dbReference>
<dbReference type="InterPro" id="IPR032783">
    <property type="entry name" value="AraC_lig"/>
</dbReference>
<dbReference type="EMBL" id="JAZHRV010000001">
    <property type="protein sequence ID" value="MEH2556799.1"/>
    <property type="molecule type" value="Genomic_DNA"/>
</dbReference>
<proteinExistence type="predicted"/>
<dbReference type="SUPFAM" id="SSF46689">
    <property type="entry name" value="Homeodomain-like"/>
    <property type="match status" value="2"/>
</dbReference>
<dbReference type="PRINTS" id="PR00032">
    <property type="entry name" value="HTHARAC"/>
</dbReference>
<dbReference type="Pfam" id="PF12833">
    <property type="entry name" value="HTH_18"/>
    <property type="match status" value="1"/>
</dbReference>
<evidence type="ECO:0000313" key="5">
    <source>
        <dbReference type="EMBL" id="MEH2556799.1"/>
    </source>
</evidence>
<dbReference type="PROSITE" id="PS01124">
    <property type="entry name" value="HTH_ARAC_FAMILY_2"/>
    <property type="match status" value="1"/>
</dbReference>
<keyword evidence="2" id="KW-0238">DNA-binding</keyword>
<evidence type="ECO:0000256" key="3">
    <source>
        <dbReference type="ARBA" id="ARBA00023163"/>
    </source>
</evidence>
<organism evidence="5 6">
    <name type="scientific">Bradyrhizobium algeriense</name>
    <dbReference type="NCBI Taxonomy" id="634784"/>
    <lineage>
        <taxon>Bacteria</taxon>
        <taxon>Pseudomonadati</taxon>
        <taxon>Pseudomonadota</taxon>
        <taxon>Alphaproteobacteria</taxon>
        <taxon>Hyphomicrobiales</taxon>
        <taxon>Nitrobacteraceae</taxon>
        <taxon>Bradyrhizobium</taxon>
    </lineage>
</organism>
<keyword evidence="3" id="KW-0804">Transcription</keyword>
<feature type="domain" description="HTH araC/xylS-type" evidence="4">
    <location>
        <begin position="218"/>
        <end position="316"/>
    </location>
</feature>
<evidence type="ECO:0000259" key="4">
    <source>
        <dbReference type="PROSITE" id="PS01124"/>
    </source>
</evidence>
<dbReference type="Gene3D" id="1.10.10.60">
    <property type="entry name" value="Homeodomain-like"/>
    <property type="match status" value="2"/>
</dbReference>
<accession>A0ABU8BE28</accession>
<dbReference type="InterPro" id="IPR018062">
    <property type="entry name" value="HTH_AraC-typ_CS"/>
</dbReference>
<keyword evidence="1" id="KW-0805">Transcription regulation</keyword>
<dbReference type="InterPro" id="IPR009057">
    <property type="entry name" value="Homeodomain-like_sf"/>
</dbReference>
<protein>
    <submittedName>
        <fullName evidence="5">AraC-like DNA-binding protein</fullName>
    </submittedName>
</protein>
<gene>
    <name evidence="5" type="ORF">V1286_004328</name>
</gene>
<dbReference type="SMART" id="SM00342">
    <property type="entry name" value="HTH_ARAC"/>
    <property type="match status" value="1"/>
</dbReference>
<dbReference type="InterPro" id="IPR014710">
    <property type="entry name" value="RmlC-like_jellyroll"/>
</dbReference>
<dbReference type="RefSeq" id="WP_334482301.1">
    <property type="nucleotide sequence ID" value="NZ_JAZHRV010000001.1"/>
</dbReference>
<dbReference type="Gene3D" id="2.60.120.10">
    <property type="entry name" value="Jelly Rolls"/>
    <property type="match status" value="1"/>
</dbReference>
<reference evidence="5 6" key="1">
    <citation type="submission" date="2024-02" db="EMBL/GenBank/DDBJ databases">
        <title>Adaptive strategies in a cosmopolitan and abundant soil bacterium.</title>
        <authorList>
            <person name="Carini P."/>
        </authorList>
    </citation>
    <scope>NUCLEOTIDE SEQUENCE [LARGE SCALE GENOMIC DNA]</scope>
    <source>
        <strain evidence="5 6">AZCC 1608</strain>
    </source>
</reference>